<dbReference type="EMBL" id="VLKT01000077">
    <property type="protein sequence ID" value="TWI20383.1"/>
    <property type="molecule type" value="Genomic_DNA"/>
</dbReference>
<feature type="region of interest" description="Disordered" evidence="1">
    <location>
        <begin position="124"/>
        <end position="168"/>
    </location>
</feature>
<reference evidence="2 3" key="1">
    <citation type="journal article" date="2015" name="Stand. Genomic Sci.">
        <title>Genomic Encyclopedia of Bacterial and Archaeal Type Strains, Phase III: the genomes of soil and plant-associated and newly described type strains.</title>
        <authorList>
            <person name="Whitman W.B."/>
            <person name="Woyke T."/>
            <person name="Klenk H.P."/>
            <person name="Zhou Y."/>
            <person name="Lilburn T.G."/>
            <person name="Beck B.J."/>
            <person name="De Vos P."/>
            <person name="Vandamme P."/>
            <person name="Eisen J.A."/>
            <person name="Garrity G."/>
            <person name="Hugenholtz P."/>
            <person name="Kyrpides N.C."/>
        </authorList>
    </citation>
    <scope>NUCLEOTIDE SEQUENCE [LARGE SCALE GENOMIC DNA]</scope>
    <source>
        <strain evidence="2 3">CGMCC 1.2546</strain>
    </source>
</reference>
<dbReference type="Proteomes" id="UP000317122">
    <property type="component" value="Unassembled WGS sequence"/>
</dbReference>
<evidence type="ECO:0000313" key="3">
    <source>
        <dbReference type="Proteomes" id="UP000317122"/>
    </source>
</evidence>
<keyword evidence="3" id="KW-1185">Reference proteome</keyword>
<organism evidence="2 3">
    <name type="scientific">Mesorhizobium tianshanense</name>
    <dbReference type="NCBI Taxonomy" id="39844"/>
    <lineage>
        <taxon>Bacteria</taxon>
        <taxon>Pseudomonadati</taxon>
        <taxon>Pseudomonadota</taxon>
        <taxon>Alphaproteobacteria</taxon>
        <taxon>Hyphomicrobiales</taxon>
        <taxon>Phyllobacteriaceae</taxon>
        <taxon>Mesorhizobium</taxon>
    </lineage>
</organism>
<accession>A0A562MKG2</accession>
<dbReference type="RefSeq" id="WP_145722921.1">
    <property type="nucleotide sequence ID" value="NZ_BSPF01000119.1"/>
</dbReference>
<sequence>MKALVEAEVLAWDGGKFLRLGAKAHCAKEPTVKEVQEWIFDYIREKNPGARSGEIAANVTDLQIQLGLKHGVRVTEYGGATNRLIQEGYLTFDGGNFLKLTDNGFERLSRFMISESSASVAFPGFGRHRAGTPAQPAKTRSRKFLISTDPGQSVASSRVQRRKSRHGP</sequence>
<comment type="caution">
    <text evidence="2">The sequence shown here is derived from an EMBL/GenBank/DDBJ whole genome shotgun (WGS) entry which is preliminary data.</text>
</comment>
<evidence type="ECO:0000313" key="2">
    <source>
        <dbReference type="EMBL" id="TWI20383.1"/>
    </source>
</evidence>
<dbReference type="AlphaFoldDB" id="A0A562MKG2"/>
<gene>
    <name evidence="2" type="ORF">IQ26_06990</name>
</gene>
<feature type="compositionally biased region" description="Polar residues" evidence="1">
    <location>
        <begin position="149"/>
        <end position="158"/>
    </location>
</feature>
<protein>
    <submittedName>
        <fullName evidence="2">Uncharacterized protein</fullName>
    </submittedName>
</protein>
<name>A0A562MKG2_9HYPH</name>
<evidence type="ECO:0000256" key="1">
    <source>
        <dbReference type="SAM" id="MobiDB-lite"/>
    </source>
</evidence>
<feature type="compositionally biased region" description="Basic residues" evidence="1">
    <location>
        <begin position="159"/>
        <end position="168"/>
    </location>
</feature>
<proteinExistence type="predicted"/>